<comment type="subcellular location">
    <subcellularLocation>
        <location evidence="1">Nucleus</location>
    </subcellularLocation>
</comment>
<keyword evidence="2 4" id="KW-0694">RNA-binding</keyword>
<evidence type="ECO:0000313" key="9">
    <source>
        <dbReference type="Proteomes" id="UP000037460"/>
    </source>
</evidence>
<dbReference type="InterPro" id="IPR012677">
    <property type="entry name" value="Nucleotide-bd_a/b_plait_sf"/>
</dbReference>
<proteinExistence type="predicted"/>
<dbReference type="Gene3D" id="1.10.10.10">
    <property type="entry name" value="Winged helix-like DNA-binding domain superfamily/Winged helix DNA-binding domain"/>
    <property type="match status" value="1"/>
</dbReference>
<evidence type="ECO:0000256" key="2">
    <source>
        <dbReference type="ARBA" id="ARBA00022884"/>
    </source>
</evidence>
<reference evidence="9" key="1">
    <citation type="journal article" date="2015" name="PLoS Genet.">
        <title>Genome Sequence and Transcriptome Analyses of Chrysochromulina tobin: Metabolic Tools for Enhanced Algal Fitness in the Prominent Order Prymnesiales (Haptophyceae).</title>
        <authorList>
            <person name="Hovde B.T."/>
            <person name="Deodato C.R."/>
            <person name="Hunsperger H.M."/>
            <person name="Ryken S.A."/>
            <person name="Yost W."/>
            <person name="Jha R.K."/>
            <person name="Patterson J."/>
            <person name="Monnat R.J. Jr."/>
            <person name="Barlow S.B."/>
            <person name="Starkenburg S.R."/>
            <person name="Cattolico R.A."/>
        </authorList>
    </citation>
    <scope>NUCLEOTIDE SEQUENCE</scope>
    <source>
        <strain evidence="9">CCMP291</strain>
    </source>
</reference>
<evidence type="ECO:0000256" key="3">
    <source>
        <dbReference type="ARBA" id="ARBA00023242"/>
    </source>
</evidence>
<gene>
    <name evidence="8" type="ORF">Ctob_010301</name>
</gene>
<dbReference type="AlphaFoldDB" id="A0A0M0K5N1"/>
<dbReference type="PANTHER" id="PTHR22792">
    <property type="entry name" value="LUPUS LA PROTEIN-RELATED"/>
    <property type="match status" value="1"/>
</dbReference>
<dbReference type="GO" id="GO:0003723">
    <property type="term" value="F:RNA binding"/>
    <property type="evidence" value="ECO:0007669"/>
    <property type="project" value="UniProtKB-UniRule"/>
</dbReference>
<dbReference type="Pfam" id="PF11523">
    <property type="entry name" value="DUF3223"/>
    <property type="match status" value="1"/>
</dbReference>
<feature type="region of interest" description="Disordered" evidence="5">
    <location>
        <begin position="1"/>
        <end position="30"/>
    </location>
</feature>
<dbReference type="GO" id="GO:0006396">
    <property type="term" value="P:RNA processing"/>
    <property type="evidence" value="ECO:0007669"/>
    <property type="project" value="InterPro"/>
</dbReference>
<keyword evidence="3" id="KW-0539">Nucleus</keyword>
<feature type="region of interest" description="Disordered" evidence="5">
    <location>
        <begin position="346"/>
        <end position="389"/>
    </location>
</feature>
<dbReference type="GO" id="GO:0005634">
    <property type="term" value="C:nucleus"/>
    <property type="evidence" value="ECO:0007669"/>
    <property type="project" value="UniProtKB-SubCell"/>
</dbReference>
<dbReference type="Gene3D" id="3.10.450.40">
    <property type="match status" value="1"/>
</dbReference>
<dbReference type="Proteomes" id="UP000037460">
    <property type="component" value="Unassembled WGS sequence"/>
</dbReference>
<keyword evidence="9" id="KW-1185">Reference proteome</keyword>
<dbReference type="InterPro" id="IPR036388">
    <property type="entry name" value="WH-like_DNA-bd_sf"/>
</dbReference>
<dbReference type="InterPro" id="IPR006630">
    <property type="entry name" value="La_HTH"/>
</dbReference>
<accession>A0A0M0K5N1</accession>
<evidence type="ECO:0000256" key="5">
    <source>
        <dbReference type="SAM" id="MobiDB-lite"/>
    </source>
</evidence>
<dbReference type="SMART" id="SM00715">
    <property type="entry name" value="LA"/>
    <property type="match status" value="1"/>
</dbReference>
<organism evidence="8 9">
    <name type="scientific">Chrysochromulina tobinii</name>
    <dbReference type="NCBI Taxonomy" id="1460289"/>
    <lineage>
        <taxon>Eukaryota</taxon>
        <taxon>Haptista</taxon>
        <taxon>Haptophyta</taxon>
        <taxon>Prymnesiophyceae</taxon>
        <taxon>Prymnesiales</taxon>
        <taxon>Chrysochromulinaceae</taxon>
        <taxon>Chrysochromulina</taxon>
    </lineage>
</organism>
<feature type="region of interest" description="Disordered" evidence="5">
    <location>
        <begin position="219"/>
        <end position="266"/>
    </location>
</feature>
<dbReference type="PROSITE" id="PS51939">
    <property type="entry name" value="XRRM"/>
    <property type="match status" value="1"/>
</dbReference>
<evidence type="ECO:0000256" key="1">
    <source>
        <dbReference type="ARBA" id="ARBA00004123"/>
    </source>
</evidence>
<protein>
    <submittedName>
        <fullName evidence="8">Lupus la protein</fullName>
    </submittedName>
</protein>
<dbReference type="SUPFAM" id="SSF46785">
    <property type="entry name" value="Winged helix' DNA-binding domain"/>
    <property type="match status" value="1"/>
</dbReference>
<sequence length="389" mass="40907">MAEQAQATASLDFVPGEKPGSKSAIPTTDTATSHSLLKQIEYYFSENNLPKDKFLQAEIAKDDDGWVDLTVIAGFNRIKQLLPSGSVEALAEALKASKQLAVSEDSTKVRRPDGGRKLVTLGGVAYRSREEVVSHARGLIAQGTTAEGGALPEEAQAFVKDILAHHENRAEKEGVGVASIKVGRNPLYPDTSCFVIVRTDGTEADFSYLKCLDRIYGTSRTPGRGGAPPGGGGGKRKRGADEGGSPSKTPRSESGADGADKESGDVQYEPGKIVCFQSLPEGFDRHTLREKLGGVDKGCSFVEMVPEMPLAYARFASAAQASAALSVEGVGESKLLEGEDERQYWEKIAAGSHERGKGGKGGKGGGKGKGKGKGGKGGRGRGRGGGRRR</sequence>
<feature type="compositionally biased region" description="Gly residues" evidence="5">
    <location>
        <begin position="223"/>
        <end position="233"/>
    </location>
</feature>
<feature type="domain" description="HTH La-type RNA-binding" evidence="6">
    <location>
        <begin position="26"/>
        <end position="120"/>
    </location>
</feature>
<dbReference type="EMBL" id="JWZX01001452">
    <property type="protein sequence ID" value="KOO33693.1"/>
    <property type="molecule type" value="Genomic_DNA"/>
</dbReference>
<dbReference type="InterPro" id="IPR045180">
    <property type="entry name" value="La_dom_prot"/>
</dbReference>
<name>A0A0M0K5N1_9EUKA</name>
<dbReference type="CDD" id="cd07323">
    <property type="entry name" value="LAM"/>
    <property type="match status" value="1"/>
</dbReference>
<dbReference type="InterPro" id="IPR014886">
    <property type="entry name" value="La_xRRM"/>
</dbReference>
<feature type="compositionally biased region" description="Basic residues" evidence="5">
    <location>
        <begin position="366"/>
        <end position="389"/>
    </location>
</feature>
<evidence type="ECO:0000259" key="6">
    <source>
        <dbReference type="PROSITE" id="PS50961"/>
    </source>
</evidence>
<evidence type="ECO:0000256" key="4">
    <source>
        <dbReference type="PROSITE-ProRule" id="PRU00332"/>
    </source>
</evidence>
<dbReference type="InterPro" id="IPR036390">
    <property type="entry name" value="WH_DNA-bd_sf"/>
</dbReference>
<dbReference type="PRINTS" id="PR00302">
    <property type="entry name" value="LUPUSLA"/>
</dbReference>
<comment type="caution">
    <text evidence="8">The sequence shown here is derived from an EMBL/GenBank/DDBJ whole genome shotgun (WGS) entry which is preliminary data.</text>
</comment>
<feature type="domain" description="XRRM" evidence="7">
    <location>
        <begin position="267"/>
        <end position="380"/>
    </location>
</feature>
<dbReference type="InterPro" id="IPR002344">
    <property type="entry name" value="Lupus_La"/>
</dbReference>
<dbReference type="GO" id="GO:1990904">
    <property type="term" value="C:ribonucleoprotein complex"/>
    <property type="evidence" value="ECO:0007669"/>
    <property type="project" value="UniProtKB-UniRule"/>
</dbReference>
<evidence type="ECO:0000313" key="8">
    <source>
        <dbReference type="EMBL" id="KOO33693.1"/>
    </source>
</evidence>
<dbReference type="Pfam" id="PF05383">
    <property type="entry name" value="La"/>
    <property type="match status" value="1"/>
</dbReference>
<dbReference type="Gene3D" id="3.30.70.330">
    <property type="match status" value="1"/>
</dbReference>
<dbReference type="PROSITE" id="PS50961">
    <property type="entry name" value="HTH_LA"/>
    <property type="match status" value="1"/>
</dbReference>
<evidence type="ECO:0000259" key="7">
    <source>
        <dbReference type="PROSITE" id="PS51939"/>
    </source>
</evidence>
<dbReference type="OrthoDB" id="340227at2759"/>